<dbReference type="AlphaFoldDB" id="A0A7G9LMB3"/>
<reference evidence="1 2" key="1">
    <citation type="journal article" date="2020" name="Front. Microbiol.">
        <title>Genomic Analysis and Antimicrobial Resistance of Aliarcobacter cryaerophilus Strains From German Water Poultry.</title>
        <authorList>
            <person name="Muller E."/>
            <person name="Hotzel H."/>
            <person name="Ahlers C."/>
            <person name="Hanel I."/>
            <person name="Tomaso H."/>
            <person name="Abdel-Glil M.Y."/>
        </authorList>
    </citation>
    <scope>NUCLEOTIDE SEQUENCE [LARGE SCALE GENOMIC DNA]</scope>
    <source>
        <strain evidence="1 2">16CS1285-4</strain>
    </source>
</reference>
<name>A0A7G9LMB3_9BACT</name>
<gene>
    <name evidence="1" type="ORF">HOO34_09045</name>
</gene>
<dbReference type="RefSeq" id="WP_187474240.1">
    <property type="nucleotide sequence ID" value="NZ_CP060693.1"/>
</dbReference>
<evidence type="ECO:0000313" key="1">
    <source>
        <dbReference type="EMBL" id="QNM89762.1"/>
    </source>
</evidence>
<organism evidence="1 2">
    <name type="scientific">Aliarcobacter cryaerophilus</name>
    <dbReference type="NCBI Taxonomy" id="28198"/>
    <lineage>
        <taxon>Bacteria</taxon>
        <taxon>Pseudomonadati</taxon>
        <taxon>Campylobacterota</taxon>
        <taxon>Epsilonproteobacteria</taxon>
        <taxon>Campylobacterales</taxon>
        <taxon>Arcobacteraceae</taxon>
        <taxon>Aliarcobacter</taxon>
    </lineage>
</organism>
<protein>
    <submittedName>
        <fullName evidence="1">Uncharacterized protein</fullName>
    </submittedName>
</protein>
<accession>A0A7G9LMB3</accession>
<sequence length="311" mass="37050">MYCFLNQFSFEYHRTGISEEEIKSTLEDLVNLLNKLSSYDINLIFNSSFSNVKINGQELKYHITKKLEQKAKIFLLKKIDSGRPFCSDSYDEYSNDEKIVLECKEKNENIDIVETFLACALHIKAPIITADKFCSKAHYFTSKIKIDCKEEGIIRELDNYKLSEYEQYLDKLKLEKYKNTNDWNDYINLINDTFKKVRITKECKVNFEIYSFDSPDAKQIRNEIERFEFFLLERQDKVIANLNFKELDRHISEESYTKQSKKKAQLTSKDINGNSMVMSWHSRVNGDFRQYFYFDDNLVYFTMYCKKIPDP</sequence>
<dbReference type="EMBL" id="CP060693">
    <property type="protein sequence ID" value="QNM89762.1"/>
    <property type="molecule type" value="Genomic_DNA"/>
</dbReference>
<dbReference type="Proteomes" id="UP000515842">
    <property type="component" value="Chromosome"/>
</dbReference>
<evidence type="ECO:0000313" key="2">
    <source>
        <dbReference type="Proteomes" id="UP000515842"/>
    </source>
</evidence>
<proteinExistence type="predicted"/>